<accession>V9DLH9</accession>
<sequence length="573" mass="62649">MAPQSRFDDPEVISRFLNVVHSRPRSSVDDDGAGAQRAGSALNPESAEFAPTSLRIDNKPEFANSENATRQPDIPESESRVSTPSWQSPASPPFPQISSLQEPGNVDLVQDENGFVTEASAPTPAVQEHVLTPQHSNITAPYRGKPLTPTQHRLLMGKKPGVEQLTEKKLSEMQQQTHGYMDNVVEGFRKVGQPIVSVKQSNARGPESPDVKHDSSSETSSITFPEMDETPIGAEVHHITPREEKASAIPFNHPVAEPRGSGAAQQEKQPLEILPTFDENIKLSDHGSQAPNTTTNKTITRDVAAPAEEVATKELDSLDGGVVVENNPKATDDICKYTHSPTIVVTADAETDDSVTEGDNGEDRETLVRFETWGTPAARNTPKSRQRTIILSGLPRSVDLTLVQSLIHGGAVECMKLVTSSPENPSVSAHVTFTCPDACDRYYDKYPNGFDVRHQGKKWPVLVGKRDGVDVVSGMMQGYLECGATRVVKVNNADDDWGIVALHKLAEGKAGTRRVEAIQDTYHNRTRTIIFRFANIDHAVKFKGILMRNDDWEGCHVEFAEDPCAKATGPHNE</sequence>
<dbReference type="GeneID" id="19988369"/>
<evidence type="ECO:0008006" key="3">
    <source>
        <dbReference type="Google" id="ProtNLM"/>
    </source>
</evidence>
<feature type="compositionally biased region" description="Basic and acidic residues" evidence="1">
    <location>
        <begin position="207"/>
        <end position="216"/>
    </location>
</feature>
<dbReference type="HOGENOM" id="CLU_033731_0_0_1"/>
<feature type="region of interest" description="Disordered" evidence="1">
    <location>
        <begin position="197"/>
        <end position="225"/>
    </location>
</feature>
<protein>
    <recommendedName>
        <fullName evidence="3">RRM domain-containing protein</fullName>
    </recommendedName>
</protein>
<name>V9DLH9_9EURO</name>
<dbReference type="RefSeq" id="XP_008724090.1">
    <property type="nucleotide sequence ID" value="XM_008725868.1"/>
</dbReference>
<reference evidence="2" key="1">
    <citation type="submission" date="2013-03" db="EMBL/GenBank/DDBJ databases">
        <title>The Genome Sequence of Cladophialophora carrionii CBS 160.54.</title>
        <authorList>
            <consortium name="The Broad Institute Genomics Platform"/>
            <person name="Cuomo C."/>
            <person name="de Hoog S."/>
            <person name="Gorbushina A."/>
            <person name="Walker B."/>
            <person name="Young S.K."/>
            <person name="Zeng Q."/>
            <person name="Gargeya S."/>
            <person name="Fitzgerald M."/>
            <person name="Haas B."/>
            <person name="Abouelleil A."/>
            <person name="Allen A.W."/>
            <person name="Alvarado L."/>
            <person name="Arachchi H.M."/>
            <person name="Berlin A.M."/>
            <person name="Chapman S.B."/>
            <person name="Gainer-Dewar J."/>
            <person name="Goldberg J."/>
            <person name="Griggs A."/>
            <person name="Gujja S."/>
            <person name="Hansen M."/>
            <person name="Howarth C."/>
            <person name="Imamovic A."/>
            <person name="Ireland A."/>
            <person name="Larimer J."/>
            <person name="McCowan C."/>
            <person name="Murphy C."/>
            <person name="Pearson M."/>
            <person name="Poon T.W."/>
            <person name="Priest M."/>
            <person name="Roberts A."/>
            <person name="Saif S."/>
            <person name="Shea T."/>
            <person name="Sisk P."/>
            <person name="Sykes S."/>
            <person name="Wortman J."/>
            <person name="Nusbaum C."/>
            <person name="Birren B."/>
        </authorList>
    </citation>
    <scope>NUCLEOTIDE SEQUENCE [LARGE SCALE GENOMIC DNA]</scope>
    <source>
        <strain evidence="2">CBS 160.54</strain>
    </source>
</reference>
<dbReference type="OrthoDB" id="422086at2759"/>
<evidence type="ECO:0000256" key="1">
    <source>
        <dbReference type="SAM" id="MobiDB-lite"/>
    </source>
</evidence>
<dbReference type="EMBL" id="KI635850">
    <property type="protein sequence ID" value="ETI27193.1"/>
    <property type="molecule type" value="Genomic_DNA"/>
</dbReference>
<dbReference type="Proteomes" id="UP000030678">
    <property type="component" value="Unassembled WGS sequence"/>
</dbReference>
<feature type="compositionally biased region" description="Polar residues" evidence="1">
    <location>
        <begin position="80"/>
        <end position="89"/>
    </location>
</feature>
<dbReference type="AlphaFoldDB" id="V9DLH9"/>
<evidence type="ECO:0000313" key="2">
    <source>
        <dbReference type="EMBL" id="ETI27193.1"/>
    </source>
</evidence>
<gene>
    <name evidence="2" type="ORF">G647_09876</name>
</gene>
<dbReference type="VEuPathDB" id="FungiDB:G647_09876"/>
<feature type="region of interest" description="Disordered" evidence="1">
    <location>
        <begin position="21"/>
        <end position="105"/>
    </location>
</feature>
<feature type="region of interest" description="Disordered" evidence="1">
    <location>
        <begin position="123"/>
        <end position="152"/>
    </location>
</feature>
<organism evidence="2">
    <name type="scientific">Cladophialophora carrionii CBS 160.54</name>
    <dbReference type="NCBI Taxonomy" id="1279043"/>
    <lineage>
        <taxon>Eukaryota</taxon>
        <taxon>Fungi</taxon>
        <taxon>Dikarya</taxon>
        <taxon>Ascomycota</taxon>
        <taxon>Pezizomycotina</taxon>
        <taxon>Eurotiomycetes</taxon>
        <taxon>Chaetothyriomycetidae</taxon>
        <taxon>Chaetothyriales</taxon>
        <taxon>Herpotrichiellaceae</taxon>
        <taxon>Cladophialophora</taxon>
    </lineage>
</organism>
<proteinExistence type="predicted"/>